<feature type="domain" description="RNase H type-1" evidence="1">
    <location>
        <begin position="911"/>
        <end position="1031"/>
    </location>
</feature>
<dbReference type="Proteomes" id="UP000634136">
    <property type="component" value="Unassembled WGS sequence"/>
</dbReference>
<comment type="caution">
    <text evidence="3">The sequence shown here is derived from an EMBL/GenBank/DDBJ whole genome shotgun (WGS) entry which is preliminary data.</text>
</comment>
<dbReference type="Pfam" id="PF13456">
    <property type="entry name" value="RVT_3"/>
    <property type="match status" value="1"/>
</dbReference>
<evidence type="ECO:0000259" key="2">
    <source>
        <dbReference type="Pfam" id="PF13966"/>
    </source>
</evidence>
<dbReference type="CDD" id="cd06222">
    <property type="entry name" value="RNase_H_like"/>
    <property type="match status" value="1"/>
</dbReference>
<evidence type="ECO:0000313" key="3">
    <source>
        <dbReference type="EMBL" id="KAF7822209.1"/>
    </source>
</evidence>
<dbReference type="InterPro" id="IPR012337">
    <property type="entry name" value="RNaseH-like_sf"/>
</dbReference>
<dbReference type="InterPro" id="IPR036397">
    <property type="entry name" value="RNaseH_sf"/>
</dbReference>
<evidence type="ECO:0000313" key="4">
    <source>
        <dbReference type="Proteomes" id="UP000634136"/>
    </source>
</evidence>
<dbReference type="PANTHER" id="PTHR33116">
    <property type="entry name" value="REVERSE TRANSCRIPTASE ZINC-BINDING DOMAIN-CONTAINING PROTEIN-RELATED-RELATED"/>
    <property type="match status" value="1"/>
</dbReference>
<accession>A0A834TR53</accession>
<evidence type="ECO:0000259" key="1">
    <source>
        <dbReference type="Pfam" id="PF13456"/>
    </source>
</evidence>
<gene>
    <name evidence="3" type="ORF">G2W53_027664</name>
</gene>
<name>A0A834TR53_9FABA</name>
<dbReference type="OrthoDB" id="1436580at2759"/>
<dbReference type="Pfam" id="PF13966">
    <property type="entry name" value="zf-RVT"/>
    <property type="match status" value="1"/>
</dbReference>
<dbReference type="AlphaFoldDB" id="A0A834TR53"/>
<proteinExistence type="predicted"/>
<dbReference type="GO" id="GO:0003676">
    <property type="term" value="F:nucleic acid binding"/>
    <property type="evidence" value="ECO:0007669"/>
    <property type="project" value="InterPro"/>
</dbReference>
<feature type="domain" description="Reverse transcriptase zinc-binding" evidence="2">
    <location>
        <begin position="716"/>
        <end position="801"/>
    </location>
</feature>
<dbReference type="EMBL" id="JAAIUW010000008">
    <property type="protein sequence ID" value="KAF7822209.1"/>
    <property type="molecule type" value="Genomic_DNA"/>
</dbReference>
<dbReference type="PANTHER" id="PTHR33116:SF78">
    <property type="entry name" value="OS12G0587133 PROTEIN"/>
    <property type="match status" value="1"/>
</dbReference>
<dbReference type="Gene3D" id="3.60.10.10">
    <property type="entry name" value="Endonuclease/exonuclease/phosphatase"/>
    <property type="match status" value="1"/>
</dbReference>
<dbReference type="InterPro" id="IPR036691">
    <property type="entry name" value="Endo/exonu/phosph_ase_sf"/>
</dbReference>
<sequence>MGYPNYEKNEVRGYAGGVWALWNKEIKATCSYNHEQFLQFEILDREKGCWNLFAIYANPHAHIRDNLWPLIESRCTNNVPSLLAGDFNEIASITEQRGGSPPNLQRCNKFQAWINECGLIDMIPAGPFFTWEGPKRLGQGKLYKRLDRVLCNQNWRTTFSDASSRCLTRINSDHHPLLVSMEEIGANTQNRPFRFENCWMQHEDFTAFFKQEWNQTSDLNTKILKLQNSLKTWNKDVFGDISKKKKRLLNRINGIQVAIDKKLNPFLEDLGRKLAKELEMVLNQEEALWFQKARCQWIRDGDRNTRYYHTKTISHRRKNKILMLKDRDGNWTEDLDEIKKIIINFYKELFKEGPVQRSSCHPDIGDPLSPYIFVLCMDILSHIICNAVNDGSWKGIKAGKDNIYMSHLMFADDLLLFGSATVSQARVIIKCLDQFCLLTGFKRSQEIGKYLGAEIIHGRKTKFKFNHIIDKIQNRLAGWKANCLSLAGRATLVQSVCASMPLYHMQNCMLPKSVINQIEKMERAFLWGSTSEKKRCHQIGWDKVCTLKSSGGLGILSLRDMNVAFFYKLAWQLITRKDSLWVNFIKGRYGVSENFIFESRSKPTDSSFWKDITRALPDLRNHIAWELGDGSKISFWDDMWVSNDMTLRQYVISSNTHVNKDDKVKDFTNDHEQWDIEKLTGVLTQPAINKIMCIVPPTRQADPDVPMWNLGKDSTFTTKSAYLCIRGLTSNNGVQGWGSIWKGCFQQRHKVLLWRLGHNSLPTRSRTASWSGASPLCPLCKVSRESNLHAFRDCSFASRIWNSFINRKDRALFFMLPLKDWIFWNTHRKSKFCDIPWISVFATIYYCLWDWRNRLVNEAEFAHPNEPHRVILNIAKSLWSAWNTSATPRLPCGHDSVLDWEKPVEGWVKVNTDGAVCRESNLGGCGGIIRDSKGDWIKGFTRRIGMSNPVFAELWSIAEGLQLAWESGFRRVILENDYQEAIKCLQINPHVNPWSHPAVNIVKSLLSKDWELKIKHIPRSANKCADLLAKSSLSCNSKSVILDCIPDFVRDAVRFDALGSSSPRDPGG</sequence>
<dbReference type="GO" id="GO:0004523">
    <property type="term" value="F:RNA-DNA hybrid ribonuclease activity"/>
    <property type="evidence" value="ECO:0007669"/>
    <property type="project" value="InterPro"/>
</dbReference>
<organism evidence="3 4">
    <name type="scientific">Senna tora</name>
    <dbReference type="NCBI Taxonomy" id="362788"/>
    <lineage>
        <taxon>Eukaryota</taxon>
        <taxon>Viridiplantae</taxon>
        <taxon>Streptophyta</taxon>
        <taxon>Embryophyta</taxon>
        <taxon>Tracheophyta</taxon>
        <taxon>Spermatophyta</taxon>
        <taxon>Magnoliopsida</taxon>
        <taxon>eudicotyledons</taxon>
        <taxon>Gunneridae</taxon>
        <taxon>Pentapetalae</taxon>
        <taxon>rosids</taxon>
        <taxon>fabids</taxon>
        <taxon>Fabales</taxon>
        <taxon>Fabaceae</taxon>
        <taxon>Caesalpinioideae</taxon>
        <taxon>Cassia clade</taxon>
        <taxon>Senna</taxon>
    </lineage>
</organism>
<reference evidence="3" key="1">
    <citation type="submission" date="2020-09" db="EMBL/GenBank/DDBJ databases">
        <title>Genome-Enabled Discovery of Anthraquinone Biosynthesis in Senna tora.</title>
        <authorList>
            <person name="Kang S.-H."/>
            <person name="Pandey R.P."/>
            <person name="Lee C.-M."/>
            <person name="Sim J.-S."/>
            <person name="Jeong J.-T."/>
            <person name="Choi B.-S."/>
            <person name="Jung M."/>
            <person name="Ginzburg D."/>
            <person name="Zhao K."/>
            <person name="Won S.Y."/>
            <person name="Oh T.-J."/>
            <person name="Yu Y."/>
            <person name="Kim N.-H."/>
            <person name="Lee O.R."/>
            <person name="Lee T.-H."/>
            <person name="Bashyal P."/>
            <person name="Kim T.-S."/>
            <person name="Lee W.-H."/>
            <person name="Kawkins C."/>
            <person name="Kim C.-K."/>
            <person name="Kim J.S."/>
            <person name="Ahn B.O."/>
            <person name="Rhee S.Y."/>
            <person name="Sohng J.K."/>
        </authorList>
    </citation>
    <scope>NUCLEOTIDE SEQUENCE</scope>
    <source>
        <tissue evidence="3">Leaf</tissue>
    </source>
</reference>
<dbReference type="SUPFAM" id="SSF53098">
    <property type="entry name" value="Ribonuclease H-like"/>
    <property type="match status" value="1"/>
</dbReference>
<dbReference type="InterPro" id="IPR026960">
    <property type="entry name" value="RVT-Znf"/>
</dbReference>
<dbReference type="InterPro" id="IPR044730">
    <property type="entry name" value="RNase_H-like_dom_plant"/>
</dbReference>
<dbReference type="InterPro" id="IPR002156">
    <property type="entry name" value="RNaseH_domain"/>
</dbReference>
<dbReference type="SUPFAM" id="SSF56219">
    <property type="entry name" value="DNase I-like"/>
    <property type="match status" value="1"/>
</dbReference>
<protein>
    <submittedName>
        <fullName evidence="3">Ribonuclease H</fullName>
    </submittedName>
</protein>
<dbReference type="Gene3D" id="3.30.420.10">
    <property type="entry name" value="Ribonuclease H-like superfamily/Ribonuclease H"/>
    <property type="match status" value="1"/>
</dbReference>
<keyword evidence="4" id="KW-1185">Reference proteome</keyword>